<dbReference type="SUPFAM" id="SSF53756">
    <property type="entry name" value="UDP-Glycosyltransferase/glycogen phosphorylase"/>
    <property type="match status" value="1"/>
</dbReference>
<dbReference type="InterPro" id="IPR050194">
    <property type="entry name" value="Glycosyltransferase_grp1"/>
</dbReference>
<sequence>MKIIHIANFYGPKSGGIKTTLHNLGTEYGKIGHEFIYVVPGKKFSREKTEHGGCITLPSWTIPFSGGYRVIRSTRQVKTILQSLKPDRLEVSDRFTLSCLGNWASRRGIPAIVFSHETLRGLVKNYFGLSLNPFVGWHNSRLAGKFDYVVTTTNFAAAEFNEIGTSNIVRVPLGVDLETFSPAHRNEELRAKMLKGGDVLLVHCGRLSPEKKPERSLQVLRELLNRGVNARLVYIGSGPLHKKLYDSSRDIPVTFWGYVANKNLLAQMIASADVSLAPGPIETFCLAALESLASGTPVVASETSAVGEFLTQENGDFVGLTAANNGAAFADAVQIILDEIREDATLSDRCRTQAELFPWSATINRLENINTLKAA</sequence>
<keyword evidence="1 4" id="KW-0328">Glycosyltransferase</keyword>
<keyword evidence="2 4" id="KW-0808">Transferase</keyword>
<dbReference type="Pfam" id="PF13692">
    <property type="entry name" value="Glyco_trans_1_4"/>
    <property type="match status" value="1"/>
</dbReference>
<evidence type="ECO:0000313" key="4">
    <source>
        <dbReference type="EMBL" id="ASY15676.1"/>
    </source>
</evidence>
<dbReference type="EMBL" id="CP016773">
    <property type="protein sequence ID" value="ASY15676.1"/>
    <property type="molecule type" value="Genomic_DNA"/>
</dbReference>
<evidence type="ECO:0000256" key="1">
    <source>
        <dbReference type="ARBA" id="ARBA00022676"/>
    </source>
</evidence>
<reference evidence="4 5" key="1">
    <citation type="submission" date="2016-07" db="EMBL/GenBank/DDBJ databases">
        <title>High microdiversification within the ubiquitous acI lineage of Actinobacteria.</title>
        <authorList>
            <person name="Neuenschwander S.M."/>
            <person name="Salcher M."/>
            <person name="Ghai R."/>
            <person name="Pernthaler J."/>
        </authorList>
    </citation>
    <scope>NUCLEOTIDE SEQUENCE [LARGE SCALE GENOMIC DNA]</scope>
    <source>
        <strain evidence="4">MMS-IA-56</strain>
    </source>
</reference>
<proteinExistence type="predicted"/>
<dbReference type="InterPro" id="IPR028098">
    <property type="entry name" value="Glyco_trans_4-like_N"/>
</dbReference>
<dbReference type="Proteomes" id="UP000217215">
    <property type="component" value="Chromosome"/>
</dbReference>
<keyword evidence="5" id="KW-1185">Reference proteome</keyword>
<dbReference type="GO" id="GO:1901137">
    <property type="term" value="P:carbohydrate derivative biosynthetic process"/>
    <property type="evidence" value="ECO:0007669"/>
    <property type="project" value="UniProtKB-ARBA"/>
</dbReference>
<dbReference type="OrthoDB" id="5242526at2"/>
<feature type="domain" description="Glycosyltransferase subfamily 4-like N-terminal" evidence="3">
    <location>
        <begin position="15"/>
        <end position="178"/>
    </location>
</feature>
<dbReference type="KEGG" id="psuf:A1sIA56_01900"/>
<dbReference type="Gene3D" id="3.40.50.2000">
    <property type="entry name" value="Glycogen Phosphorylase B"/>
    <property type="match status" value="2"/>
</dbReference>
<dbReference type="PANTHER" id="PTHR45947">
    <property type="entry name" value="SULFOQUINOVOSYL TRANSFERASE SQD2"/>
    <property type="match status" value="1"/>
</dbReference>
<evidence type="ECO:0000259" key="3">
    <source>
        <dbReference type="Pfam" id="PF13439"/>
    </source>
</evidence>
<evidence type="ECO:0000313" key="5">
    <source>
        <dbReference type="Proteomes" id="UP000217215"/>
    </source>
</evidence>
<organism evidence="4 5">
    <name type="scientific">Candidatus Planktophila sulfonica</name>
    <dbReference type="NCBI Taxonomy" id="1884904"/>
    <lineage>
        <taxon>Bacteria</taxon>
        <taxon>Bacillati</taxon>
        <taxon>Actinomycetota</taxon>
        <taxon>Actinomycetes</taxon>
        <taxon>Candidatus Nanopelagicales</taxon>
        <taxon>Candidatus Nanopelagicaceae</taxon>
        <taxon>Candidatus Planktophila</taxon>
    </lineage>
</organism>
<evidence type="ECO:0000256" key="2">
    <source>
        <dbReference type="ARBA" id="ARBA00022679"/>
    </source>
</evidence>
<dbReference type="GO" id="GO:0016757">
    <property type="term" value="F:glycosyltransferase activity"/>
    <property type="evidence" value="ECO:0007669"/>
    <property type="project" value="UniProtKB-KW"/>
</dbReference>
<name>A0A249KG05_9ACTN</name>
<dbReference type="RefSeq" id="WP_095673272.1">
    <property type="nucleotide sequence ID" value="NZ_CP016773.1"/>
</dbReference>
<dbReference type="Pfam" id="PF13439">
    <property type="entry name" value="Glyco_transf_4"/>
    <property type="match status" value="1"/>
</dbReference>
<dbReference type="AlphaFoldDB" id="A0A249KG05"/>
<accession>A0A249KG05</accession>
<gene>
    <name evidence="4" type="ORF">A1sIA56_01900</name>
</gene>
<protein>
    <submittedName>
        <fullName evidence="4">Alpha-1,6-mannosyltransferase</fullName>
    </submittedName>
</protein>
<dbReference type="PANTHER" id="PTHR45947:SF3">
    <property type="entry name" value="SULFOQUINOVOSYL TRANSFERASE SQD2"/>
    <property type="match status" value="1"/>
</dbReference>